<dbReference type="SMART" id="SM00406">
    <property type="entry name" value="IGv"/>
    <property type="match status" value="1"/>
</dbReference>
<dbReference type="SMART" id="SM00409">
    <property type="entry name" value="IG"/>
    <property type="match status" value="1"/>
</dbReference>
<proteinExistence type="predicted"/>
<evidence type="ECO:0000256" key="8">
    <source>
        <dbReference type="SAM" id="SignalP"/>
    </source>
</evidence>
<feature type="chain" id="PRO_5044612093" description="Ig-like domain-containing protein" evidence="8">
    <location>
        <begin position="22"/>
        <end position="183"/>
    </location>
</feature>
<evidence type="ECO:0000256" key="1">
    <source>
        <dbReference type="ARBA" id="ARBA00022729"/>
    </source>
</evidence>
<dbReference type="GO" id="GO:0007166">
    <property type="term" value="P:cell surface receptor signaling pathway"/>
    <property type="evidence" value="ECO:0007669"/>
    <property type="project" value="TreeGrafter"/>
</dbReference>
<sequence length="183" mass="19681">MSPCLLGCVVFCLLQAGAVHAGVTQDPRFQVVRRGQSVTLKCTQDLGHDRMYWYRQDLGHGLRPIHYSAGVSTSEPRDVPDGYSVSRSSTENFPLMLESANRSQTSVYFCASSYSTALQGHLLSVQKTGVHVQAPSTGSLRALLARCLQCDPGYAGETGSNLTARPWGPCGTIHLCLSSAASM</sequence>
<dbReference type="GeneTree" id="ENSGT00940000154542"/>
<evidence type="ECO:0000256" key="4">
    <source>
        <dbReference type="ARBA" id="ARBA00023170"/>
    </source>
</evidence>
<protein>
    <recommendedName>
        <fullName evidence="9">Ig-like domain-containing protein</fullName>
    </recommendedName>
</protein>
<reference evidence="11" key="1">
    <citation type="submission" date="2018-11" db="EMBL/GenBank/DDBJ databases">
        <title>Haplotype-resolved cattle genomes.</title>
        <authorList>
            <person name="Low W.Y."/>
            <person name="Tearle R."/>
            <person name="Bickhart D.M."/>
            <person name="Rosen B.D."/>
            <person name="Koren S."/>
            <person name="Rhie A."/>
            <person name="Hiendleder S."/>
            <person name="Phillippy A.M."/>
            <person name="Smith T.P.L."/>
            <person name="Williams J.L."/>
        </authorList>
    </citation>
    <scope>NUCLEOTIDE SEQUENCE [LARGE SCALE GENOMIC DNA]</scope>
</reference>
<keyword evidence="1 8" id="KW-0732">Signal</keyword>
<dbReference type="GO" id="GO:0042101">
    <property type="term" value="C:T cell receptor complex"/>
    <property type="evidence" value="ECO:0007669"/>
    <property type="project" value="UniProtKB-KW"/>
</dbReference>
<accession>A0A4W2I7M1</accession>
<evidence type="ECO:0000313" key="11">
    <source>
        <dbReference type="Proteomes" id="UP000429181"/>
    </source>
</evidence>
<dbReference type="InterPro" id="IPR050413">
    <property type="entry name" value="TCR_beta_variable"/>
</dbReference>
<evidence type="ECO:0000256" key="7">
    <source>
        <dbReference type="ARBA" id="ARBA00043266"/>
    </source>
</evidence>
<dbReference type="SUPFAM" id="SSF48726">
    <property type="entry name" value="Immunoglobulin"/>
    <property type="match status" value="1"/>
</dbReference>
<evidence type="ECO:0000256" key="6">
    <source>
        <dbReference type="ARBA" id="ARBA00038651"/>
    </source>
</evidence>
<dbReference type="PANTHER" id="PTHR23268">
    <property type="entry name" value="T-CELL RECEPTOR BETA CHAIN"/>
    <property type="match status" value="1"/>
</dbReference>
<dbReference type="InterPro" id="IPR013783">
    <property type="entry name" value="Ig-like_fold"/>
</dbReference>
<keyword evidence="7" id="KW-1064">Adaptive immunity</keyword>
<dbReference type="InterPro" id="IPR013106">
    <property type="entry name" value="Ig_V-set"/>
</dbReference>
<dbReference type="Proteomes" id="UP000429181">
    <property type="component" value="Unassembled WGS sequence"/>
</dbReference>
<keyword evidence="2" id="KW-0391">Immunity</keyword>
<dbReference type="AlphaFoldDB" id="A0A4W2I7M1"/>
<keyword evidence="5" id="KW-0393">Immunoglobulin domain</keyword>
<dbReference type="Ensembl" id="ENSBIXT00005035098.1">
    <property type="protein sequence ID" value="ENSBIXP00005021319.1"/>
    <property type="gene ID" value="ENSBIXG00005024300.1"/>
</dbReference>
<evidence type="ECO:0000256" key="3">
    <source>
        <dbReference type="ARBA" id="ARBA00023157"/>
    </source>
</evidence>
<keyword evidence="3" id="KW-1015">Disulfide bond</keyword>
<reference evidence="10" key="2">
    <citation type="submission" date="2025-05" db="UniProtKB">
        <authorList>
            <consortium name="Ensembl"/>
        </authorList>
    </citation>
    <scope>IDENTIFICATION</scope>
</reference>
<keyword evidence="7" id="KW-1279">T cell receptor</keyword>
<evidence type="ECO:0000259" key="9">
    <source>
        <dbReference type="PROSITE" id="PS50835"/>
    </source>
</evidence>
<dbReference type="InterPro" id="IPR036179">
    <property type="entry name" value="Ig-like_dom_sf"/>
</dbReference>
<evidence type="ECO:0000313" key="10">
    <source>
        <dbReference type="Ensembl" id="ENSBIXP00005041325.1"/>
    </source>
</evidence>
<dbReference type="PROSITE" id="PS50835">
    <property type="entry name" value="IG_LIKE"/>
    <property type="match status" value="1"/>
</dbReference>
<keyword evidence="4" id="KW-0675">Receptor</keyword>
<dbReference type="PANTHER" id="PTHR23268:SF19">
    <property type="entry name" value="T CELL RECEPTOR BETA VARIABLE 6-2-RELATED"/>
    <property type="match status" value="1"/>
</dbReference>
<dbReference type="InterPro" id="IPR003599">
    <property type="entry name" value="Ig_sub"/>
</dbReference>
<organism evidence="10 11">
    <name type="scientific">Bos indicus x Bos taurus</name>
    <name type="common">Hybrid cattle</name>
    <dbReference type="NCBI Taxonomy" id="30522"/>
    <lineage>
        <taxon>Eukaryota</taxon>
        <taxon>Metazoa</taxon>
        <taxon>Chordata</taxon>
        <taxon>Craniata</taxon>
        <taxon>Vertebrata</taxon>
        <taxon>Euteleostomi</taxon>
        <taxon>Mammalia</taxon>
        <taxon>Eutheria</taxon>
        <taxon>Laurasiatheria</taxon>
        <taxon>Artiodactyla</taxon>
        <taxon>Ruminantia</taxon>
        <taxon>Pecora</taxon>
        <taxon>Bovidae</taxon>
        <taxon>Bovinae</taxon>
        <taxon>Bos</taxon>
    </lineage>
</organism>
<feature type="domain" description="Ig-like" evidence="9">
    <location>
        <begin position="21"/>
        <end position="126"/>
    </location>
</feature>
<dbReference type="Ensembl" id="ENSBIXT00005035082.1">
    <property type="protein sequence ID" value="ENSBIXP00005041325.1"/>
    <property type="gene ID" value="ENSBIXG00005024300.1"/>
</dbReference>
<evidence type="ECO:0000256" key="2">
    <source>
        <dbReference type="ARBA" id="ARBA00022859"/>
    </source>
</evidence>
<name>A0A4W2I7M1_BOBOX</name>
<dbReference type="InterPro" id="IPR007110">
    <property type="entry name" value="Ig-like_dom"/>
</dbReference>
<feature type="signal peptide" evidence="8">
    <location>
        <begin position="1"/>
        <end position="21"/>
    </location>
</feature>
<dbReference type="Ensembl" id="ENSBIXT00005035107.1">
    <property type="protein sequence ID" value="ENSBIXP00005021323.1"/>
    <property type="gene ID" value="ENSBIXG00005024300.1"/>
</dbReference>
<dbReference type="GO" id="GO:0002376">
    <property type="term" value="P:immune system process"/>
    <property type="evidence" value="ECO:0007669"/>
    <property type="project" value="UniProtKB-KW"/>
</dbReference>
<comment type="subunit">
    <text evidence="6">Alpha-beta TR is a heterodimer composed of an alpha and beta chain; disulfide-linked. The alpha-beta TR is associated with the transmembrane signaling CD3 coreceptor proteins to form the TR-CD3 (TcR or TCR). The assembly of alpha-beta TR heterodimers with CD3 occurs in the endoplasmic reticulum where a single alpha-beta TR heterodimer associates with one CD3D-CD3E heterodimer, one CD3G-CD3E heterodimer and one CD247 homodimer forming a stable octameric structure. CD3D-CD3E and CD3G-CD3E heterodimers preferentially associate with TR alpha and TR beta chains, respectively. The association of the CD247 homodimer is the last step of TcR assembly in the endoplasmic reticulum and is required for transport to the cell surface.</text>
</comment>
<dbReference type="Pfam" id="PF07686">
    <property type="entry name" value="V-set"/>
    <property type="match status" value="1"/>
</dbReference>
<evidence type="ECO:0000256" key="5">
    <source>
        <dbReference type="ARBA" id="ARBA00023319"/>
    </source>
</evidence>
<dbReference type="Gene3D" id="2.60.40.10">
    <property type="entry name" value="Immunoglobulins"/>
    <property type="match status" value="1"/>
</dbReference>